<evidence type="ECO:0000256" key="1">
    <source>
        <dbReference type="ARBA" id="ARBA00022737"/>
    </source>
</evidence>
<dbReference type="SUPFAM" id="SSF48452">
    <property type="entry name" value="TPR-like"/>
    <property type="match status" value="2"/>
</dbReference>
<dbReference type="Gene3D" id="1.25.40.10">
    <property type="entry name" value="Tetratricopeptide repeat domain"/>
    <property type="match status" value="3"/>
</dbReference>
<keyword evidence="5" id="KW-1185">Reference proteome</keyword>
<evidence type="ECO:0000313" key="4">
    <source>
        <dbReference type="EMBL" id="MFC1852850.1"/>
    </source>
</evidence>
<dbReference type="PROSITE" id="PS50005">
    <property type="entry name" value="TPR"/>
    <property type="match status" value="2"/>
</dbReference>
<proteinExistence type="predicted"/>
<dbReference type="Proteomes" id="UP001594351">
    <property type="component" value="Unassembled WGS sequence"/>
</dbReference>
<dbReference type="Pfam" id="PF13432">
    <property type="entry name" value="TPR_16"/>
    <property type="match status" value="1"/>
</dbReference>
<dbReference type="PANTHER" id="PTHR45586">
    <property type="entry name" value="TPR REPEAT-CONTAINING PROTEIN PA4667"/>
    <property type="match status" value="1"/>
</dbReference>
<dbReference type="SMART" id="SM00028">
    <property type="entry name" value="TPR"/>
    <property type="match status" value="3"/>
</dbReference>
<feature type="repeat" description="TPR" evidence="3">
    <location>
        <begin position="242"/>
        <end position="275"/>
    </location>
</feature>
<evidence type="ECO:0000313" key="5">
    <source>
        <dbReference type="Proteomes" id="UP001594351"/>
    </source>
</evidence>
<protein>
    <submittedName>
        <fullName evidence="4">Tetratricopeptide repeat protein</fullName>
    </submittedName>
</protein>
<dbReference type="InterPro" id="IPR011990">
    <property type="entry name" value="TPR-like_helical_dom_sf"/>
</dbReference>
<sequence>MADKKHLEIKPIQGIRKRIKQFQESGQWDKVSLEYKRLTEFMPVDPEVRKQYAESLYKVNQGLSAVNEYIAAAKFYEDNSEFDKTVAVLKKALKIKPTMVDIQIRIGDLLAKIGKTGEAIERFKEISKNFSDRGSHDEALVINKKIINLQPDDLITHRKYAEILEKIGKMQQAVVEYKSLTKKVREKGLDIEALNLMKKIIDLDPTSIHIAHDIVYILLKTGQIDQASEEIKNLLQQFPDSAKAYMFLGDILTEKGEKDRAIKAYLKSNSIKPNQTKILVKMIQTHIDIGELNQALDDATTLVRLYLKENNIQAAKDIMMHFQDQDFSGYEYQEDYVKLLLQLDMTDNITVESKKLCELYQLAHKDEEAEALEEIIQNQDYVQKLKLLFLHAQDSGSTGEVYDLLGDILSQEVGDQHSSSVELGLPLKSIDAATLKAIIPEHLKASGQRKTAKVFESTIELDINVGKALYNMGLFKEAIREFSRLLNDPKTASRANAWIGICNKELGQDKLAEEFFKRVTDPEVQAKLEKYQLYKYEP</sequence>
<reference evidence="4 5" key="1">
    <citation type="submission" date="2024-09" db="EMBL/GenBank/DDBJ databases">
        <title>Laminarin stimulates single cell rates of sulfate reduction while oxygen inhibits transcriptomic activity in coastal marine sediment.</title>
        <authorList>
            <person name="Lindsay M."/>
            <person name="Orcutt B."/>
            <person name="Emerson D."/>
            <person name="Stepanauskas R."/>
            <person name="D'Angelo T."/>
        </authorList>
    </citation>
    <scope>NUCLEOTIDE SEQUENCE [LARGE SCALE GENOMIC DNA]</scope>
    <source>
        <strain evidence="4">SAG AM-311-K15</strain>
    </source>
</reference>
<name>A0ABV6Z309_UNCC1</name>
<gene>
    <name evidence="4" type="ORF">ACFL27_21845</name>
</gene>
<keyword evidence="1" id="KW-0677">Repeat</keyword>
<evidence type="ECO:0000256" key="2">
    <source>
        <dbReference type="ARBA" id="ARBA00022803"/>
    </source>
</evidence>
<dbReference type="InterPro" id="IPR051012">
    <property type="entry name" value="CellSynth/LPSAsmb/PSIAsmb"/>
</dbReference>
<accession>A0ABV6Z309</accession>
<dbReference type="EMBL" id="JBHPBY010000378">
    <property type="protein sequence ID" value="MFC1852850.1"/>
    <property type="molecule type" value="Genomic_DNA"/>
</dbReference>
<feature type="repeat" description="TPR" evidence="3">
    <location>
        <begin position="66"/>
        <end position="99"/>
    </location>
</feature>
<keyword evidence="2 3" id="KW-0802">TPR repeat</keyword>
<dbReference type="InterPro" id="IPR019734">
    <property type="entry name" value="TPR_rpt"/>
</dbReference>
<comment type="caution">
    <text evidence="4">The sequence shown here is derived from an EMBL/GenBank/DDBJ whole genome shotgun (WGS) entry which is preliminary data.</text>
</comment>
<evidence type="ECO:0000256" key="3">
    <source>
        <dbReference type="PROSITE-ProRule" id="PRU00339"/>
    </source>
</evidence>
<dbReference type="PANTHER" id="PTHR45586:SF1">
    <property type="entry name" value="LIPOPOLYSACCHARIDE ASSEMBLY PROTEIN B"/>
    <property type="match status" value="1"/>
</dbReference>
<organism evidence="4 5">
    <name type="scientific">candidate division CSSED10-310 bacterium</name>
    <dbReference type="NCBI Taxonomy" id="2855610"/>
    <lineage>
        <taxon>Bacteria</taxon>
        <taxon>Bacteria division CSSED10-310</taxon>
    </lineage>
</organism>